<dbReference type="SUPFAM" id="SSF46785">
    <property type="entry name" value="Winged helix' DNA-binding domain"/>
    <property type="match status" value="1"/>
</dbReference>
<evidence type="ECO:0000313" key="2">
    <source>
        <dbReference type="EMBL" id="GIJ03290.1"/>
    </source>
</evidence>
<accession>A0A8J3Y876</accession>
<dbReference type="Pfam" id="PF08279">
    <property type="entry name" value="HTH_11"/>
    <property type="match status" value="1"/>
</dbReference>
<name>A0A8J3Y876_9ACTN</name>
<keyword evidence="3" id="KW-1185">Reference proteome</keyword>
<evidence type="ECO:0000259" key="1">
    <source>
        <dbReference type="Pfam" id="PF08279"/>
    </source>
</evidence>
<feature type="domain" description="Helix-turn-helix type 11" evidence="1">
    <location>
        <begin position="23"/>
        <end position="76"/>
    </location>
</feature>
<dbReference type="InterPro" id="IPR013196">
    <property type="entry name" value="HTH_11"/>
</dbReference>
<dbReference type="RefSeq" id="WP_203938551.1">
    <property type="nucleotide sequence ID" value="NZ_BAAAGJ010000005.1"/>
</dbReference>
<dbReference type="Proteomes" id="UP000652013">
    <property type="component" value="Unassembled WGS sequence"/>
</dbReference>
<proteinExistence type="predicted"/>
<dbReference type="InterPro" id="IPR036388">
    <property type="entry name" value="WH-like_DNA-bd_sf"/>
</dbReference>
<protein>
    <recommendedName>
        <fullName evidence="1">Helix-turn-helix type 11 domain-containing protein</fullName>
    </recommendedName>
</protein>
<dbReference type="EMBL" id="BOOY01000018">
    <property type="protein sequence ID" value="GIJ03290.1"/>
    <property type="molecule type" value="Genomic_DNA"/>
</dbReference>
<dbReference type="AlphaFoldDB" id="A0A8J3Y876"/>
<gene>
    <name evidence="2" type="ORF">Sya03_26420</name>
</gene>
<dbReference type="InterPro" id="IPR036390">
    <property type="entry name" value="WH_DNA-bd_sf"/>
</dbReference>
<organism evidence="2 3">
    <name type="scientific">Spirilliplanes yamanashiensis</name>
    <dbReference type="NCBI Taxonomy" id="42233"/>
    <lineage>
        <taxon>Bacteria</taxon>
        <taxon>Bacillati</taxon>
        <taxon>Actinomycetota</taxon>
        <taxon>Actinomycetes</taxon>
        <taxon>Micromonosporales</taxon>
        <taxon>Micromonosporaceae</taxon>
        <taxon>Spirilliplanes</taxon>
    </lineage>
</organism>
<evidence type="ECO:0000313" key="3">
    <source>
        <dbReference type="Proteomes" id="UP000652013"/>
    </source>
</evidence>
<reference evidence="2" key="1">
    <citation type="submission" date="2021-01" db="EMBL/GenBank/DDBJ databases">
        <title>Whole genome shotgun sequence of Spirilliplanes yamanashiensis NBRC 15828.</title>
        <authorList>
            <person name="Komaki H."/>
            <person name="Tamura T."/>
        </authorList>
    </citation>
    <scope>NUCLEOTIDE SEQUENCE</scope>
    <source>
        <strain evidence="2">NBRC 15828</strain>
    </source>
</reference>
<sequence>MDRRTGLAAASRDPHLTLRRVDRQQALIERLHAAHGARLHLDDLARDLRVAPRTIARDVERLRLSGVPLRTARGAGGGVSLPRTRTTITVTLDLPEAAALLSSLAALGPTTSPGADAAMRKLTAALTA</sequence>
<dbReference type="Gene3D" id="1.10.10.10">
    <property type="entry name" value="Winged helix-like DNA-binding domain superfamily/Winged helix DNA-binding domain"/>
    <property type="match status" value="1"/>
</dbReference>
<comment type="caution">
    <text evidence="2">The sequence shown here is derived from an EMBL/GenBank/DDBJ whole genome shotgun (WGS) entry which is preliminary data.</text>
</comment>